<sequence>MKTDLNSKRWLLRTRSVYVRLLCTLLLLLCNSVMLLAQGVSVSGVVVDLNGESLPGVNVVEVGTNNGTITDFDGRFVLNVSSSKSTLEFSFIGYETVSTAITSGKEMRIVLKDASLDLDEVVVVGYGTMKKKLLTGATVQVDGDDIQRLNTTTPLGALQSQSPGVSITQNSGMPGEDYKVTIRGLGTTGSSSPLYVIDGVAGGSISTLNPADIESVDVLKDAASAAIYGARAANGVILVTTRQGKEGKVQLSYDGYLGWQNVAKKPELLNAQQYMYVNDKIAEYDNTEPYDWENLLPAYLYNSLQNGSWNGTDWFNESLNKNAFVTSHAVNLTGGSDKSRFSMGFSYISQEGIIGKPKTPENQKYTFRVNSDHTLLKGNGFDIIKIGENLTFNYNKRNQIAIGDAFYNDVHNLLVATPLMPVYDQQGRYYDMESKQTEGWKLNDGASNPLGLIAADHGQNLNRGYSLYSNAYLEIQPIKNLKFKSSFGFQMSASSYRSYKEDYNFATTVTNSPDKVYQSMASGYRYTWENTLSYLFKVKKNTFDVLVGQSIEKSGIGESMSAQNGNSIFTDFDYAWLSNTGEVSTSYTTLTGAPQTASALSSIFGRVNWNYNETYMASVVMRADGSSNFARGNRWGYFPSVSAGWVITNEPFMESVKPWMDFFKIRASWGQNGNCDITNFQYLSTFTFGGNANYSFGNNKTGQNTGSYSDILANKDVTWETSEQLNIGFDARFFESRLGVNFDWYKKTTKDWLVQAPILASYGTNAPYINGGDVENKGIELMLSWNDQVNDFKYGARFNLAHNKNKVTRIANTEGIIHGPTNVLSNNTAEMFRAEVGYPIGYFYGYKTAGVFQNPEQVDNTKAKLETAAPGDVIFVDVNGDGEITDDDKTMIGNPNPDVTMGFTLDFAYKGFDFSVTGMSALGHQIAKSYRQFSQNAFENYTTDILGCWDGENTSNRLPRYSSGSNINWTNISDLYIEDADYFKLSNLTIGYDFKQLWKNSPLSQIRLYFAAQNLFTITGYSGMDPEVGYGGGTTWGSGIDLGFYPSSRSYLVGVNLKF</sequence>
<comment type="similarity">
    <text evidence="7">Belongs to the TonB-dependent receptor family.</text>
</comment>
<reference evidence="9 10" key="1">
    <citation type="submission" date="2018-08" db="EMBL/GenBank/DDBJ databases">
        <title>A genome reference for cultivated species of the human gut microbiota.</title>
        <authorList>
            <person name="Zou Y."/>
            <person name="Xue W."/>
            <person name="Luo G."/>
        </authorList>
    </citation>
    <scope>NUCLEOTIDE SEQUENCE [LARGE SCALE GENOMIC DNA]</scope>
    <source>
        <strain evidence="9 10">AF24-16AC</strain>
    </source>
</reference>
<dbReference type="Pfam" id="PF13715">
    <property type="entry name" value="CarbopepD_reg_2"/>
    <property type="match status" value="1"/>
</dbReference>
<dbReference type="SUPFAM" id="SSF56935">
    <property type="entry name" value="Porins"/>
    <property type="match status" value="1"/>
</dbReference>
<dbReference type="InterPro" id="IPR008969">
    <property type="entry name" value="CarboxyPept-like_regulatory"/>
</dbReference>
<dbReference type="RefSeq" id="WP_118430504.1">
    <property type="nucleotide sequence ID" value="NZ_CATVWJ010000031.1"/>
</dbReference>
<accession>A0A412H9V4</accession>
<dbReference type="Pfam" id="PF07715">
    <property type="entry name" value="Plug"/>
    <property type="match status" value="1"/>
</dbReference>
<evidence type="ECO:0000313" key="10">
    <source>
        <dbReference type="Proteomes" id="UP000285750"/>
    </source>
</evidence>
<protein>
    <submittedName>
        <fullName evidence="9">TonB-dependent receptor</fullName>
    </submittedName>
</protein>
<evidence type="ECO:0000256" key="4">
    <source>
        <dbReference type="ARBA" id="ARBA00022692"/>
    </source>
</evidence>
<evidence type="ECO:0000256" key="3">
    <source>
        <dbReference type="ARBA" id="ARBA00022452"/>
    </source>
</evidence>
<evidence type="ECO:0000256" key="2">
    <source>
        <dbReference type="ARBA" id="ARBA00022448"/>
    </source>
</evidence>
<dbReference type="FunFam" id="2.60.40.1120:FF:000003">
    <property type="entry name" value="Outer membrane protein Omp121"/>
    <property type="match status" value="1"/>
</dbReference>
<comment type="caution">
    <text evidence="9">The sequence shown here is derived from an EMBL/GenBank/DDBJ whole genome shotgun (WGS) entry which is preliminary data.</text>
</comment>
<dbReference type="SUPFAM" id="SSF49464">
    <property type="entry name" value="Carboxypeptidase regulatory domain-like"/>
    <property type="match status" value="1"/>
</dbReference>
<dbReference type="InterPro" id="IPR039426">
    <property type="entry name" value="TonB-dep_rcpt-like"/>
</dbReference>
<evidence type="ECO:0000256" key="7">
    <source>
        <dbReference type="PROSITE-ProRule" id="PRU01360"/>
    </source>
</evidence>
<dbReference type="InterPro" id="IPR023997">
    <property type="entry name" value="TonB-dep_OMP_SusC/RagA_CS"/>
</dbReference>
<dbReference type="Proteomes" id="UP000285750">
    <property type="component" value="Unassembled WGS sequence"/>
</dbReference>
<keyword evidence="5 7" id="KW-0472">Membrane</keyword>
<organism evidence="9 10">
    <name type="scientific">Phocaeicola plebeius</name>
    <dbReference type="NCBI Taxonomy" id="310297"/>
    <lineage>
        <taxon>Bacteria</taxon>
        <taxon>Pseudomonadati</taxon>
        <taxon>Bacteroidota</taxon>
        <taxon>Bacteroidia</taxon>
        <taxon>Bacteroidales</taxon>
        <taxon>Bacteroidaceae</taxon>
        <taxon>Phocaeicola</taxon>
    </lineage>
</organism>
<proteinExistence type="inferred from homology"/>
<dbReference type="Gene3D" id="2.60.40.1120">
    <property type="entry name" value="Carboxypeptidase-like, regulatory domain"/>
    <property type="match status" value="1"/>
</dbReference>
<evidence type="ECO:0000256" key="5">
    <source>
        <dbReference type="ARBA" id="ARBA00023136"/>
    </source>
</evidence>
<dbReference type="InterPro" id="IPR023996">
    <property type="entry name" value="TonB-dep_OMP_SusC/RagA"/>
</dbReference>
<keyword evidence="9" id="KW-0675">Receptor</keyword>
<evidence type="ECO:0000256" key="1">
    <source>
        <dbReference type="ARBA" id="ARBA00004571"/>
    </source>
</evidence>
<dbReference type="PROSITE" id="PS52016">
    <property type="entry name" value="TONB_DEPENDENT_REC_3"/>
    <property type="match status" value="1"/>
</dbReference>
<name>A0A412H9V4_9BACT</name>
<dbReference type="NCBIfam" id="TIGR04057">
    <property type="entry name" value="SusC_RagA_signa"/>
    <property type="match status" value="1"/>
</dbReference>
<gene>
    <name evidence="9" type="ORF">DWY14_01300</name>
</gene>
<keyword evidence="3 7" id="KW-1134">Transmembrane beta strand</keyword>
<keyword evidence="6 7" id="KW-0998">Cell outer membrane</keyword>
<feature type="domain" description="TonB-dependent receptor plug" evidence="8">
    <location>
        <begin position="135"/>
        <end position="236"/>
    </location>
</feature>
<dbReference type="EMBL" id="QRUY01000002">
    <property type="protein sequence ID" value="RGS10364.1"/>
    <property type="molecule type" value="Genomic_DNA"/>
</dbReference>
<dbReference type="Gene3D" id="2.170.130.10">
    <property type="entry name" value="TonB-dependent receptor, plug domain"/>
    <property type="match status" value="1"/>
</dbReference>
<evidence type="ECO:0000256" key="6">
    <source>
        <dbReference type="ARBA" id="ARBA00023237"/>
    </source>
</evidence>
<comment type="subcellular location">
    <subcellularLocation>
        <location evidence="1 7">Cell outer membrane</location>
        <topology evidence="1 7">Multi-pass membrane protein</topology>
    </subcellularLocation>
</comment>
<keyword evidence="4 7" id="KW-0812">Transmembrane</keyword>
<dbReference type="InterPro" id="IPR036942">
    <property type="entry name" value="Beta-barrel_TonB_sf"/>
</dbReference>
<dbReference type="GO" id="GO:0009279">
    <property type="term" value="C:cell outer membrane"/>
    <property type="evidence" value="ECO:0007669"/>
    <property type="project" value="UniProtKB-SubCell"/>
</dbReference>
<evidence type="ECO:0000313" key="9">
    <source>
        <dbReference type="EMBL" id="RGS10364.1"/>
    </source>
</evidence>
<evidence type="ECO:0000259" key="8">
    <source>
        <dbReference type="Pfam" id="PF07715"/>
    </source>
</evidence>
<keyword evidence="2 7" id="KW-0813">Transport</keyword>
<dbReference type="NCBIfam" id="TIGR04056">
    <property type="entry name" value="OMP_RagA_SusC"/>
    <property type="match status" value="1"/>
</dbReference>
<dbReference type="InterPro" id="IPR037066">
    <property type="entry name" value="Plug_dom_sf"/>
</dbReference>
<dbReference type="InterPro" id="IPR012910">
    <property type="entry name" value="Plug_dom"/>
</dbReference>
<dbReference type="Gene3D" id="2.40.170.20">
    <property type="entry name" value="TonB-dependent receptor, beta-barrel domain"/>
    <property type="match status" value="1"/>
</dbReference>
<dbReference type="AlphaFoldDB" id="A0A412H9V4"/>